<keyword evidence="5" id="KW-0804">Transcription</keyword>
<evidence type="ECO:0000259" key="8">
    <source>
        <dbReference type="Pfam" id="PF08281"/>
    </source>
</evidence>
<accession>A0ABS4T6C7</accession>
<protein>
    <submittedName>
        <fullName evidence="9">RNA polymerase sigma-70 factor (ECF subfamily)</fullName>
    </submittedName>
</protein>
<dbReference type="Pfam" id="PF08281">
    <property type="entry name" value="Sigma70_r4_2"/>
    <property type="match status" value="1"/>
</dbReference>
<keyword evidence="2" id="KW-0805">Transcription regulation</keyword>
<dbReference type="SUPFAM" id="SSF88659">
    <property type="entry name" value="Sigma3 and sigma4 domains of RNA polymerase sigma factors"/>
    <property type="match status" value="1"/>
</dbReference>
<dbReference type="EMBL" id="JAGINX010000001">
    <property type="protein sequence ID" value="MBP2319406.1"/>
    <property type="molecule type" value="Genomic_DNA"/>
</dbReference>
<dbReference type="InterPro" id="IPR013324">
    <property type="entry name" value="RNA_pol_sigma_r3/r4-like"/>
</dbReference>
<evidence type="ECO:0000256" key="1">
    <source>
        <dbReference type="ARBA" id="ARBA00010641"/>
    </source>
</evidence>
<feature type="domain" description="RNA polymerase sigma factor 70 region 4 type 2" evidence="8">
    <location>
        <begin position="173"/>
        <end position="221"/>
    </location>
</feature>
<evidence type="ECO:0000256" key="4">
    <source>
        <dbReference type="ARBA" id="ARBA00023125"/>
    </source>
</evidence>
<comment type="similarity">
    <text evidence="1">Belongs to the sigma-70 factor family. ECF subfamily.</text>
</comment>
<dbReference type="PANTHER" id="PTHR43133">
    <property type="entry name" value="RNA POLYMERASE ECF-TYPE SIGMA FACTO"/>
    <property type="match status" value="1"/>
</dbReference>
<feature type="domain" description="RNA polymerase sigma-70 region 2" evidence="7">
    <location>
        <begin position="90"/>
        <end position="148"/>
    </location>
</feature>
<sequence>MTHPYGEPSSAEDPVPHSAADPAPHSASDLVAELKRALDAGEDSAARRFTSQAVESAGLDAALAELASRAAENPLAVELLIEALDASCVVRRFAGAALLDHSAVEDVSQDALISIASSAASWDGRGKVTTWVRSIVRRRVTDHLRRRRETTSLTEEVGPAERMSSMVASRATVQDALAALPDLYRDPVTLRDIDGLTYAEIAQRLDRAEGTVKAQISRGRAMVAAQLSEEF</sequence>
<evidence type="ECO:0000256" key="2">
    <source>
        <dbReference type="ARBA" id="ARBA00023015"/>
    </source>
</evidence>
<evidence type="ECO:0000256" key="5">
    <source>
        <dbReference type="ARBA" id="ARBA00023163"/>
    </source>
</evidence>
<evidence type="ECO:0000256" key="3">
    <source>
        <dbReference type="ARBA" id="ARBA00023082"/>
    </source>
</evidence>
<dbReference type="RefSeq" id="WP_210050625.1">
    <property type="nucleotide sequence ID" value="NZ_JAGINX010000001.1"/>
</dbReference>
<dbReference type="Proteomes" id="UP001519331">
    <property type="component" value="Unassembled WGS sequence"/>
</dbReference>
<dbReference type="InterPro" id="IPR039425">
    <property type="entry name" value="RNA_pol_sigma-70-like"/>
</dbReference>
<keyword evidence="4" id="KW-0238">DNA-binding</keyword>
<dbReference type="InterPro" id="IPR036388">
    <property type="entry name" value="WH-like_DNA-bd_sf"/>
</dbReference>
<keyword evidence="3" id="KW-0731">Sigma factor</keyword>
<dbReference type="NCBIfam" id="TIGR02937">
    <property type="entry name" value="sigma70-ECF"/>
    <property type="match status" value="1"/>
</dbReference>
<dbReference type="InterPro" id="IPR014284">
    <property type="entry name" value="RNA_pol_sigma-70_dom"/>
</dbReference>
<evidence type="ECO:0000256" key="6">
    <source>
        <dbReference type="SAM" id="MobiDB-lite"/>
    </source>
</evidence>
<feature type="compositionally biased region" description="Low complexity" evidence="6">
    <location>
        <begin position="16"/>
        <end position="27"/>
    </location>
</feature>
<organism evidence="9 10">
    <name type="scientific">Nesterenkonia lacusekhoensis</name>
    <dbReference type="NCBI Taxonomy" id="150832"/>
    <lineage>
        <taxon>Bacteria</taxon>
        <taxon>Bacillati</taxon>
        <taxon>Actinomycetota</taxon>
        <taxon>Actinomycetes</taxon>
        <taxon>Micrococcales</taxon>
        <taxon>Micrococcaceae</taxon>
        <taxon>Nesterenkonia</taxon>
    </lineage>
</organism>
<evidence type="ECO:0000313" key="10">
    <source>
        <dbReference type="Proteomes" id="UP001519331"/>
    </source>
</evidence>
<gene>
    <name evidence="9" type="ORF">JOF45_002425</name>
</gene>
<dbReference type="Pfam" id="PF04542">
    <property type="entry name" value="Sigma70_r2"/>
    <property type="match status" value="1"/>
</dbReference>
<reference evidence="9 10" key="1">
    <citation type="submission" date="2021-03" db="EMBL/GenBank/DDBJ databases">
        <title>Sequencing the genomes of 1000 actinobacteria strains.</title>
        <authorList>
            <person name="Klenk H.-P."/>
        </authorList>
    </citation>
    <scope>NUCLEOTIDE SEQUENCE [LARGE SCALE GENOMIC DNA]</scope>
    <source>
        <strain evidence="9 10">DSM 12544</strain>
    </source>
</reference>
<dbReference type="InterPro" id="IPR007627">
    <property type="entry name" value="RNA_pol_sigma70_r2"/>
</dbReference>
<comment type="caution">
    <text evidence="9">The sequence shown here is derived from an EMBL/GenBank/DDBJ whole genome shotgun (WGS) entry which is preliminary data.</text>
</comment>
<name>A0ABS4T6C7_9MICC</name>
<evidence type="ECO:0000259" key="7">
    <source>
        <dbReference type="Pfam" id="PF04542"/>
    </source>
</evidence>
<proteinExistence type="inferred from homology"/>
<dbReference type="Gene3D" id="1.10.10.10">
    <property type="entry name" value="Winged helix-like DNA-binding domain superfamily/Winged helix DNA-binding domain"/>
    <property type="match status" value="1"/>
</dbReference>
<feature type="region of interest" description="Disordered" evidence="6">
    <location>
        <begin position="1"/>
        <end position="27"/>
    </location>
</feature>
<dbReference type="CDD" id="cd06171">
    <property type="entry name" value="Sigma70_r4"/>
    <property type="match status" value="1"/>
</dbReference>
<dbReference type="PANTHER" id="PTHR43133:SF8">
    <property type="entry name" value="RNA POLYMERASE SIGMA FACTOR HI_1459-RELATED"/>
    <property type="match status" value="1"/>
</dbReference>
<evidence type="ECO:0000313" key="9">
    <source>
        <dbReference type="EMBL" id="MBP2319406.1"/>
    </source>
</evidence>
<dbReference type="InterPro" id="IPR013325">
    <property type="entry name" value="RNA_pol_sigma_r2"/>
</dbReference>
<dbReference type="InterPro" id="IPR013249">
    <property type="entry name" value="RNA_pol_sigma70_r4_t2"/>
</dbReference>
<dbReference type="Gene3D" id="1.10.1740.10">
    <property type="match status" value="1"/>
</dbReference>
<keyword evidence="10" id="KW-1185">Reference proteome</keyword>
<dbReference type="SUPFAM" id="SSF88946">
    <property type="entry name" value="Sigma2 domain of RNA polymerase sigma factors"/>
    <property type="match status" value="1"/>
</dbReference>